<evidence type="ECO:0000313" key="1">
    <source>
        <dbReference type="EMBL" id="KKL67548.1"/>
    </source>
</evidence>
<proteinExistence type="predicted"/>
<dbReference type="EMBL" id="LAZR01026824">
    <property type="protein sequence ID" value="KKL67548.1"/>
    <property type="molecule type" value="Genomic_DNA"/>
</dbReference>
<comment type="caution">
    <text evidence="1">The sequence shown here is derived from an EMBL/GenBank/DDBJ whole genome shotgun (WGS) entry which is preliminary data.</text>
</comment>
<organism evidence="1">
    <name type="scientific">marine sediment metagenome</name>
    <dbReference type="NCBI Taxonomy" id="412755"/>
    <lineage>
        <taxon>unclassified sequences</taxon>
        <taxon>metagenomes</taxon>
        <taxon>ecological metagenomes</taxon>
    </lineage>
</organism>
<reference evidence="1" key="1">
    <citation type="journal article" date="2015" name="Nature">
        <title>Complex archaea that bridge the gap between prokaryotes and eukaryotes.</title>
        <authorList>
            <person name="Spang A."/>
            <person name="Saw J.H."/>
            <person name="Jorgensen S.L."/>
            <person name="Zaremba-Niedzwiedzka K."/>
            <person name="Martijn J."/>
            <person name="Lind A.E."/>
            <person name="van Eijk R."/>
            <person name="Schleper C."/>
            <person name="Guy L."/>
            <person name="Ettema T.J."/>
        </authorList>
    </citation>
    <scope>NUCLEOTIDE SEQUENCE</scope>
</reference>
<name>A0A0F9E0J8_9ZZZZ</name>
<dbReference type="AlphaFoldDB" id="A0A0F9E0J8"/>
<sequence>MCAEFLTPIASTITSSSISRLLSKSEPNLFEIKQIVINGTSDTIDFIIHFIKASKNKNILKRIFSKPEIFSFEKDFEIKITNSVAEDVTRDILEYDAAKIVIPFEKFFDISGKLFIIHARGRFKQKYGDLFLIDSEQEPFIKNDDKIVYRTKIVVFSKKYAAEEAAFIGIPFRQLFPIDFIAPILLTSLDVKAFRHLNKEKLRSTLHTRR</sequence>
<protein>
    <submittedName>
        <fullName evidence="1">Uncharacterized protein</fullName>
    </submittedName>
</protein>
<accession>A0A0F9E0J8</accession>
<gene>
    <name evidence="1" type="ORF">LCGC14_2133900</name>
</gene>
<feature type="non-terminal residue" evidence="1">
    <location>
        <position position="210"/>
    </location>
</feature>